<feature type="region of interest" description="Disordered" evidence="1">
    <location>
        <begin position="19"/>
        <end position="38"/>
    </location>
</feature>
<sequence length="76" mass="8101">MARVPLGCARVRVVTATECAKSRTPGGPSAGRARRNARARIRPGRAVGRTLPGAVRAPPTRDRRLSVALLSQESEK</sequence>
<evidence type="ECO:0000313" key="2">
    <source>
        <dbReference type="EMBL" id="GAA1514091.1"/>
    </source>
</evidence>
<proteinExistence type="predicted"/>
<reference evidence="3" key="1">
    <citation type="journal article" date="2019" name="Int. J. Syst. Evol. Microbiol.">
        <title>The Global Catalogue of Microorganisms (GCM) 10K type strain sequencing project: providing services to taxonomists for standard genome sequencing and annotation.</title>
        <authorList>
            <consortium name="The Broad Institute Genomics Platform"/>
            <consortium name="The Broad Institute Genome Sequencing Center for Infectious Disease"/>
            <person name="Wu L."/>
            <person name="Ma J."/>
        </authorList>
    </citation>
    <scope>NUCLEOTIDE SEQUENCE [LARGE SCALE GENOMIC DNA]</scope>
    <source>
        <strain evidence="3">JCM 15481</strain>
    </source>
</reference>
<organism evidence="2 3">
    <name type="scientific">Streptomyces synnematoformans</name>
    <dbReference type="NCBI Taxonomy" id="415721"/>
    <lineage>
        <taxon>Bacteria</taxon>
        <taxon>Bacillati</taxon>
        <taxon>Actinomycetota</taxon>
        <taxon>Actinomycetes</taxon>
        <taxon>Kitasatosporales</taxon>
        <taxon>Streptomycetaceae</taxon>
        <taxon>Streptomyces</taxon>
    </lineage>
</organism>
<gene>
    <name evidence="2" type="ORF">GCM10009802_66610</name>
</gene>
<dbReference type="Proteomes" id="UP001500443">
    <property type="component" value="Unassembled WGS sequence"/>
</dbReference>
<protein>
    <submittedName>
        <fullName evidence="2">Uncharacterized protein</fullName>
    </submittedName>
</protein>
<evidence type="ECO:0000313" key="3">
    <source>
        <dbReference type="Proteomes" id="UP001500443"/>
    </source>
</evidence>
<evidence type="ECO:0000256" key="1">
    <source>
        <dbReference type="SAM" id="MobiDB-lite"/>
    </source>
</evidence>
<feature type="region of interest" description="Disordered" evidence="1">
    <location>
        <begin position="49"/>
        <end position="76"/>
    </location>
</feature>
<accession>A0ABP4L4F4</accession>
<name>A0ABP4L4F4_9ACTN</name>
<keyword evidence="3" id="KW-1185">Reference proteome</keyword>
<comment type="caution">
    <text evidence="2">The sequence shown here is derived from an EMBL/GenBank/DDBJ whole genome shotgun (WGS) entry which is preliminary data.</text>
</comment>
<dbReference type="EMBL" id="BAAAPF010000538">
    <property type="protein sequence ID" value="GAA1514091.1"/>
    <property type="molecule type" value="Genomic_DNA"/>
</dbReference>